<evidence type="ECO:0000313" key="2">
    <source>
        <dbReference type="EMBL" id="ASO03760.1"/>
    </source>
</evidence>
<keyword evidence="5" id="KW-1185">Reference proteome</keyword>
<dbReference type="Proteomes" id="UP000315363">
    <property type="component" value="Unassembled WGS sequence"/>
</dbReference>
<dbReference type="Proteomes" id="UP000204551">
    <property type="component" value="Chromosome"/>
</dbReference>
<evidence type="ECO:0000313" key="3">
    <source>
        <dbReference type="EMBL" id="TQO35629.1"/>
    </source>
</evidence>
<proteinExistence type="predicted"/>
<dbReference type="AlphaFoldDB" id="A0A221UR67"/>
<dbReference type="STRING" id="616991.GCA_000733925_03411"/>
<organism evidence="2 4">
    <name type="scientific">Arenibacter algicola</name>
    <dbReference type="NCBI Taxonomy" id="616991"/>
    <lineage>
        <taxon>Bacteria</taxon>
        <taxon>Pseudomonadati</taxon>
        <taxon>Bacteroidota</taxon>
        <taxon>Flavobacteriia</taxon>
        <taxon>Flavobacteriales</taxon>
        <taxon>Flavobacteriaceae</taxon>
        <taxon>Arenibacter</taxon>
    </lineage>
</organism>
<evidence type="ECO:0000256" key="1">
    <source>
        <dbReference type="SAM" id="Phobius"/>
    </source>
</evidence>
<gene>
    <name evidence="2" type="ORF">AREALGSMS7_00262</name>
    <name evidence="3" type="ORF">GQ41_0177</name>
</gene>
<keyword evidence="1" id="KW-0812">Transmembrane</keyword>
<evidence type="ECO:0000313" key="5">
    <source>
        <dbReference type="Proteomes" id="UP000315363"/>
    </source>
</evidence>
<reference evidence="3 5" key="2">
    <citation type="submission" date="2019-06" db="EMBL/GenBank/DDBJ databases">
        <title>A large-scale integrated study on North Sea by COGITO (Coastal Microbe Genomic &amp; Taxonomic Observatory).</title>
        <authorList>
            <person name="Teeling H."/>
        </authorList>
    </citation>
    <scope>NUCLEOTIDE SEQUENCE [LARGE SCALE GENOMIC DNA]</scope>
    <source>
        <strain evidence="3 5">MAR_2009_79</strain>
    </source>
</reference>
<feature type="transmembrane region" description="Helical" evidence="1">
    <location>
        <begin position="68"/>
        <end position="88"/>
    </location>
</feature>
<dbReference type="KEGG" id="aalg:AREALGSMS7_00262"/>
<keyword evidence="1" id="KW-0472">Membrane</keyword>
<dbReference type="EMBL" id="VHIF01000001">
    <property type="protein sequence ID" value="TQO35629.1"/>
    <property type="molecule type" value="Genomic_DNA"/>
</dbReference>
<name>A0A221UR67_9FLAO</name>
<reference evidence="2 4" key="1">
    <citation type="submission" date="2017-07" db="EMBL/GenBank/DDBJ databases">
        <title>Genome Sequence of Arenibacter algicola Strain SMS7 Isolated from a culture of the Diatom Skeletonema marinoi.</title>
        <authorList>
            <person name="Topel M."/>
            <person name="Pinder M.I.M."/>
            <person name="Johansson O.N."/>
            <person name="Kourtchenko O."/>
            <person name="Godhe A."/>
            <person name="Clarke A.K."/>
        </authorList>
    </citation>
    <scope>NUCLEOTIDE SEQUENCE [LARGE SCALE GENOMIC DNA]</scope>
    <source>
        <strain evidence="2 4">SMS7</strain>
    </source>
</reference>
<evidence type="ECO:0000313" key="4">
    <source>
        <dbReference type="Proteomes" id="UP000204551"/>
    </source>
</evidence>
<dbReference type="EMBL" id="CP022515">
    <property type="protein sequence ID" value="ASO03760.1"/>
    <property type="molecule type" value="Genomic_DNA"/>
</dbReference>
<sequence length="89" mass="10698">MGHFSSLYLINPITNDARYANDVAYPKYKRKLQQNFYLMQNKCYTRFNIYLTFEGMKNKDSKFKWKQLMEILLIMAIVALLVFVILFIL</sequence>
<keyword evidence="1" id="KW-1133">Transmembrane helix</keyword>
<accession>A0A221UR67</accession>
<protein>
    <submittedName>
        <fullName evidence="2">Uncharacterized protein</fullName>
    </submittedName>
</protein>